<protein>
    <submittedName>
        <fullName evidence="2">Uncharacterized protein</fullName>
    </submittedName>
</protein>
<evidence type="ECO:0000313" key="3">
    <source>
        <dbReference type="Proteomes" id="UP001341281"/>
    </source>
</evidence>
<feature type="compositionally biased region" description="Basic and acidic residues" evidence="1">
    <location>
        <begin position="72"/>
        <end position="81"/>
    </location>
</feature>
<feature type="compositionally biased region" description="Basic residues" evidence="1">
    <location>
        <begin position="134"/>
        <end position="145"/>
    </location>
</feature>
<feature type="region of interest" description="Disordered" evidence="1">
    <location>
        <begin position="1"/>
        <end position="145"/>
    </location>
</feature>
<gene>
    <name evidence="2" type="ORF">U9M48_028782</name>
</gene>
<evidence type="ECO:0000256" key="1">
    <source>
        <dbReference type="SAM" id="MobiDB-lite"/>
    </source>
</evidence>
<dbReference type="AlphaFoldDB" id="A0AAQ3X0X4"/>
<sequence length="145" mass="16063">MRPPSTHAATVTCTPPIASPDSTTASHSYPPQSPQRPTALSELRRRRAHQQRLRLRTTQVPLTGVQVGLQPEPKELRRGEPARWAPVGAPRPPAYRATVAAGSRHGNRREKGRHVDVERIREGKRSPLLSGGRGRVRSSRGRRQS</sequence>
<feature type="compositionally biased region" description="Polar residues" evidence="1">
    <location>
        <begin position="20"/>
        <end position="38"/>
    </location>
</feature>
<evidence type="ECO:0000313" key="2">
    <source>
        <dbReference type="EMBL" id="WVZ81402.1"/>
    </source>
</evidence>
<feature type="compositionally biased region" description="Basic and acidic residues" evidence="1">
    <location>
        <begin position="113"/>
        <end position="125"/>
    </location>
</feature>
<dbReference type="EMBL" id="CP144750">
    <property type="protein sequence ID" value="WVZ81402.1"/>
    <property type="molecule type" value="Genomic_DNA"/>
</dbReference>
<dbReference type="Proteomes" id="UP001341281">
    <property type="component" value="Chromosome 06"/>
</dbReference>
<proteinExistence type="predicted"/>
<accession>A0AAQ3X0X4</accession>
<organism evidence="2 3">
    <name type="scientific">Paspalum notatum var. saurae</name>
    <dbReference type="NCBI Taxonomy" id="547442"/>
    <lineage>
        <taxon>Eukaryota</taxon>
        <taxon>Viridiplantae</taxon>
        <taxon>Streptophyta</taxon>
        <taxon>Embryophyta</taxon>
        <taxon>Tracheophyta</taxon>
        <taxon>Spermatophyta</taxon>
        <taxon>Magnoliopsida</taxon>
        <taxon>Liliopsida</taxon>
        <taxon>Poales</taxon>
        <taxon>Poaceae</taxon>
        <taxon>PACMAD clade</taxon>
        <taxon>Panicoideae</taxon>
        <taxon>Andropogonodae</taxon>
        <taxon>Paspaleae</taxon>
        <taxon>Paspalinae</taxon>
        <taxon>Paspalum</taxon>
    </lineage>
</organism>
<name>A0AAQ3X0X4_PASNO</name>
<reference evidence="2 3" key="1">
    <citation type="submission" date="2024-02" db="EMBL/GenBank/DDBJ databases">
        <title>High-quality chromosome-scale genome assembly of Pensacola bahiagrass (Paspalum notatum Flugge var. saurae).</title>
        <authorList>
            <person name="Vega J.M."/>
            <person name="Podio M."/>
            <person name="Orjuela J."/>
            <person name="Siena L.A."/>
            <person name="Pessino S.C."/>
            <person name="Combes M.C."/>
            <person name="Mariac C."/>
            <person name="Albertini E."/>
            <person name="Pupilli F."/>
            <person name="Ortiz J.P.A."/>
            <person name="Leblanc O."/>
        </authorList>
    </citation>
    <scope>NUCLEOTIDE SEQUENCE [LARGE SCALE GENOMIC DNA]</scope>
    <source>
        <strain evidence="2">R1</strain>
        <tissue evidence="2">Leaf</tissue>
    </source>
</reference>
<keyword evidence="3" id="KW-1185">Reference proteome</keyword>
<feature type="compositionally biased region" description="Basic residues" evidence="1">
    <location>
        <begin position="44"/>
        <end position="55"/>
    </location>
</feature>